<dbReference type="Proteomes" id="UP001500133">
    <property type="component" value="Unassembled WGS sequence"/>
</dbReference>
<organism evidence="5 6">
    <name type="scientific">Halomonas cibimaris</name>
    <dbReference type="NCBI Taxonomy" id="657012"/>
    <lineage>
        <taxon>Bacteria</taxon>
        <taxon>Pseudomonadati</taxon>
        <taxon>Pseudomonadota</taxon>
        <taxon>Gammaproteobacteria</taxon>
        <taxon>Oceanospirillales</taxon>
        <taxon>Halomonadaceae</taxon>
        <taxon>Halomonas</taxon>
    </lineage>
</organism>
<dbReference type="Pfam" id="PF00239">
    <property type="entry name" value="Resolvase"/>
    <property type="match status" value="1"/>
</dbReference>
<name>A0ABP7LAG3_9GAMM</name>
<dbReference type="SUPFAM" id="SSF53041">
    <property type="entry name" value="Resolvase-like"/>
    <property type="match status" value="1"/>
</dbReference>
<dbReference type="SMART" id="SM00857">
    <property type="entry name" value="Resolvase"/>
    <property type="match status" value="1"/>
</dbReference>
<evidence type="ECO:0000313" key="6">
    <source>
        <dbReference type="Proteomes" id="UP001500133"/>
    </source>
</evidence>
<dbReference type="Gene3D" id="3.40.50.1390">
    <property type="entry name" value="Resolvase, N-terminal catalytic domain"/>
    <property type="match status" value="1"/>
</dbReference>
<keyword evidence="2" id="KW-0233">DNA recombination</keyword>
<reference evidence="6" key="1">
    <citation type="journal article" date="2019" name="Int. J. Syst. Evol. Microbiol.">
        <title>The Global Catalogue of Microorganisms (GCM) 10K type strain sequencing project: providing services to taxonomists for standard genome sequencing and annotation.</title>
        <authorList>
            <consortium name="The Broad Institute Genomics Platform"/>
            <consortium name="The Broad Institute Genome Sequencing Center for Infectious Disease"/>
            <person name="Wu L."/>
            <person name="Ma J."/>
        </authorList>
    </citation>
    <scope>NUCLEOTIDE SEQUENCE [LARGE SCALE GENOMIC DNA]</scope>
    <source>
        <strain evidence="6">JCM 16914</strain>
    </source>
</reference>
<dbReference type="EMBL" id="BAAAZT010000020">
    <property type="protein sequence ID" value="GAA3897106.1"/>
    <property type="molecule type" value="Genomic_DNA"/>
</dbReference>
<proteinExistence type="predicted"/>
<feature type="region of interest" description="Disordered" evidence="3">
    <location>
        <begin position="147"/>
        <end position="173"/>
    </location>
</feature>
<evidence type="ECO:0000313" key="5">
    <source>
        <dbReference type="EMBL" id="GAA3897106.1"/>
    </source>
</evidence>
<gene>
    <name evidence="5" type="ORF">GCM10022228_04820</name>
</gene>
<dbReference type="PROSITE" id="PS51736">
    <property type="entry name" value="RECOMBINASES_3"/>
    <property type="match status" value="1"/>
</dbReference>
<dbReference type="InterPro" id="IPR050639">
    <property type="entry name" value="SSR_resolvase"/>
</dbReference>
<dbReference type="PANTHER" id="PTHR30461">
    <property type="entry name" value="DNA-INVERTASE FROM LAMBDOID PROPHAGE"/>
    <property type="match status" value="1"/>
</dbReference>
<dbReference type="InterPro" id="IPR006119">
    <property type="entry name" value="Resolv_N"/>
</dbReference>
<keyword evidence="1" id="KW-0238">DNA-binding</keyword>
<protein>
    <recommendedName>
        <fullName evidence="4">Resolvase/invertase-type recombinase catalytic domain-containing protein</fullName>
    </recommendedName>
</protein>
<sequence length="236" mass="26930">MPVSMPRRFVAYYRVSTQQQSRSGLGLTAQRQAVQEYLAQYGGEIIAEFQEIESGKNANRPQFHQAADYAELAHATLLVAKLDRLSRDLHFITGLQRRGIRFTLCDLPDVDQLTIHVLAAMAQHEANMISQRTRLALNAARKRGKVLGNPRLNDIRHQDTGKANQQRTQRQSDWKLRMQRLIQHLEEQEGIERGSDVARILNQRGLTTYQGRPFTSATISRLRRSSDGKSFPKLPD</sequence>
<feature type="domain" description="Resolvase/invertase-type recombinase catalytic" evidence="4">
    <location>
        <begin position="8"/>
        <end position="144"/>
    </location>
</feature>
<dbReference type="CDD" id="cd00338">
    <property type="entry name" value="Ser_Recombinase"/>
    <property type="match status" value="1"/>
</dbReference>
<evidence type="ECO:0000256" key="3">
    <source>
        <dbReference type="SAM" id="MobiDB-lite"/>
    </source>
</evidence>
<dbReference type="RefSeq" id="WP_344701959.1">
    <property type="nucleotide sequence ID" value="NZ_BAAAZT010000020.1"/>
</dbReference>
<accession>A0ABP7LAG3</accession>
<evidence type="ECO:0000256" key="1">
    <source>
        <dbReference type="ARBA" id="ARBA00023125"/>
    </source>
</evidence>
<dbReference type="InterPro" id="IPR036162">
    <property type="entry name" value="Resolvase-like_N_sf"/>
</dbReference>
<keyword evidence="6" id="KW-1185">Reference proteome</keyword>
<comment type="caution">
    <text evidence="5">The sequence shown here is derived from an EMBL/GenBank/DDBJ whole genome shotgun (WGS) entry which is preliminary data.</text>
</comment>
<evidence type="ECO:0000256" key="2">
    <source>
        <dbReference type="ARBA" id="ARBA00023172"/>
    </source>
</evidence>
<dbReference type="PANTHER" id="PTHR30461:SF2">
    <property type="entry name" value="SERINE RECOMBINASE PINE-RELATED"/>
    <property type="match status" value="1"/>
</dbReference>
<evidence type="ECO:0000259" key="4">
    <source>
        <dbReference type="PROSITE" id="PS51736"/>
    </source>
</evidence>